<dbReference type="Gene3D" id="3.40.1490.10">
    <property type="entry name" value="Bit1"/>
    <property type="match status" value="1"/>
</dbReference>
<dbReference type="Proteomes" id="UP000680185">
    <property type="component" value="Unassembled WGS sequence"/>
</dbReference>
<dbReference type="GO" id="GO:0004045">
    <property type="term" value="F:peptidyl-tRNA hydrolase activity"/>
    <property type="evidence" value="ECO:0007669"/>
    <property type="project" value="UniProtKB-EC"/>
</dbReference>
<dbReference type="FunFam" id="3.40.1490.10:FF:000001">
    <property type="entry name" value="Peptidyl-tRNA hydrolase 2"/>
    <property type="match status" value="1"/>
</dbReference>
<dbReference type="EMBL" id="DUFW01000014">
    <property type="protein sequence ID" value="HIH21195.1"/>
    <property type="molecule type" value="Genomic_DNA"/>
</dbReference>
<dbReference type="EMBL" id="DUFJ01000003">
    <property type="protein sequence ID" value="HIH32653.1"/>
    <property type="molecule type" value="Genomic_DNA"/>
</dbReference>
<dbReference type="Proteomes" id="UP000527315">
    <property type="component" value="Unassembled WGS sequence"/>
</dbReference>
<evidence type="ECO:0000256" key="5">
    <source>
        <dbReference type="ARBA" id="ARBA00048707"/>
    </source>
</evidence>
<reference evidence="9" key="3">
    <citation type="submission" date="2021-05" db="EMBL/GenBank/DDBJ databases">
        <title>Protein family content uncovers lineage relationships and bacterial pathway maintenance mechanisms in DPANN archaea.</title>
        <authorList>
            <person name="Castelle C.J."/>
            <person name="Meheust R."/>
            <person name="Jaffe A.L."/>
            <person name="Seitz K."/>
            <person name="Gong X."/>
            <person name="Baker B.J."/>
            <person name="Banfield J.F."/>
        </authorList>
    </citation>
    <scope>NUCLEOTIDE SEQUENCE</scope>
    <source>
        <strain evidence="9">RIFCSPLOWO2_01_FULL_43_13</strain>
    </source>
</reference>
<evidence type="ECO:0000256" key="4">
    <source>
        <dbReference type="ARBA" id="ARBA00038050"/>
    </source>
</evidence>
<comment type="function">
    <text evidence="1">The natural substrate for this enzyme may be peptidyl-tRNAs which drop off the ribosome during protein synthesis.</text>
</comment>
<dbReference type="InterPro" id="IPR002833">
    <property type="entry name" value="PTH2"/>
</dbReference>
<dbReference type="AlphaFoldDB" id="A0A7J4KRM0"/>
<proteinExistence type="inferred from homology"/>
<dbReference type="Proteomes" id="UP000590964">
    <property type="component" value="Unassembled WGS sequence"/>
</dbReference>
<evidence type="ECO:0000313" key="10">
    <source>
        <dbReference type="Proteomes" id="UP000527315"/>
    </source>
</evidence>
<evidence type="ECO:0000256" key="1">
    <source>
        <dbReference type="ARBA" id="ARBA00003043"/>
    </source>
</evidence>
<dbReference type="PANTHER" id="PTHR12649:SF11">
    <property type="entry name" value="PEPTIDYL-TRNA HYDROLASE 2, MITOCHONDRIAL"/>
    <property type="match status" value="1"/>
</dbReference>
<sequence length="116" mass="12872">MALKQVLVLRTDLKMGKGKLCSQASHASIEAFLKAKQKDSFLAEQWLKQGMPKIVLKVEGEKELLEVFEKAKKTIPSALIKDAGRTQVEQGSITALGLGPWIGEEIDKFTKHLKLL</sequence>
<evidence type="ECO:0000256" key="2">
    <source>
        <dbReference type="ARBA" id="ARBA00013260"/>
    </source>
</evidence>
<name>A0A7J4KRM0_9ARCH</name>
<comment type="caution">
    <text evidence="8">The sequence shown here is derived from an EMBL/GenBank/DDBJ whole genome shotgun (WGS) entry which is preliminary data.</text>
</comment>
<evidence type="ECO:0000256" key="3">
    <source>
        <dbReference type="ARBA" id="ARBA00022801"/>
    </source>
</evidence>
<gene>
    <name evidence="9" type="primary">pth2</name>
    <name evidence="7" type="ORF">HA222_00835</name>
    <name evidence="8" type="ORF">HA227_00205</name>
    <name evidence="9" type="ORF">J4478_04245</name>
</gene>
<protein>
    <recommendedName>
        <fullName evidence="6">Peptidyl-tRNA hydrolase</fullName>
        <ecNumber evidence="2">3.1.1.29</ecNumber>
    </recommendedName>
</protein>
<reference evidence="9" key="2">
    <citation type="submission" date="2021-03" db="EMBL/GenBank/DDBJ databases">
        <authorList>
            <person name="Jaffe A."/>
        </authorList>
    </citation>
    <scope>NUCLEOTIDE SEQUENCE</scope>
    <source>
        <strain evidence="9">RIFCSPLOWO2_01_FULL_43_13</strain>
    </source>
</reference>
<evidence type="ECO:0000313" key="8">
    <source>
        <dbReference type="EMBL" id="HIH32653.1"/>
    </source>
</evidence>
<dbReference type="EMBL" id="JAGVWB010000029">
    <property type="protein sequence ID" value="MBS3058585.1"/>
    <property type="molecule type" value="Genomic_DNA"/>
</dbReference>
<dbReference type="InterPro" id="IPR023476">
    <property type="entry name" value="Pep_tRNA_hydro_II_dom_sf"/>
</dbReference>
<dbReference type="CDD" id="cd02430">
    <property type="entry name" value="PTH2"/>
    <property type="match status" value="1"/>
</dbReference>
<evidence type="ECO:0000313" key="7">
    <source>
        <dbReference type="EMBL" id="HIH21195.1"/>
    </source>
</evidence>
<evidence type="ECO:0000313" key="11">
    <source>
        <dbReference type="Proteomes" id="UP000590964"/>
    </source>
</evidence>
<accession>A0A7J4KRM0</accession>
<dbReference type="NCBIfam" id="TIGR00283">
    <property type="entry name" value="arch_pth2"/>
    <property type="match status" value="1"/>
</dbReference>
<reference evidence="10 11" key="1">
    <citation type="journal article" date="2020" name="bioRxiv">
        <title>A rank-normalized archaeal taxonomy based on genome phylogeny resolves widespread incomplete and uneven classifications.</title>
        <authorList>
            <person name="Rinke C."/>
            <person name="Chuvochina M."/>
            <person name="Mussig A.J."/>
            <person name="Chaumeil P.-A."/>
            <person name="Waite D.W."/>
            <person name="Whitman W.B."/>
            <person name="Parks D.H."/>
            <person name="Hugenholtz P."/>
        </authorList>
    </citation>
    <scope>NUCLEOTIDE SEQUENCE [LARGE SCALE GENOMIC DNA]</scope>
</reference>
<comment type="similarity">
    <text evidence="4">Belongs to the PTH2 family.</text>
</comment>
<dbReference type="NCBIfam" id="NF003314">
    <property type="entry name" value="PRK04322.1"/>
    <property type="match status" value="1"/>
</dbReference>
<dbReference type="GO" id="GO:0005829">
    <property type="term" value="C:cytosol"/>
    <property type="evidence" value="ECO:0007669"/>
    <property type="project" value="TreeGrafter"/>
</dbReference>
<dbReference type="Pfam" id="PF01981">
    <property type="entry name" value="PTH2"/>
    <property type="match status" value="1"/>
</dbReference>
<evidence type="ECO:0000313" key="9">
    <source>
        <dbReference type="EMBL" id="MBS3058585.1"/>
    </source>
</evidence>
<comment type="catalytic activity">
    <reaction evidence="5">
        <text>an N-acyl-L-alpha-aminoacyl-tRNA + H2O = an N-acyl-L-amino acid + a tRNA + H(+)</text>
        <dbReference type="Rhea" id="RHEA:54448"/>
        <dbReference type="Rhea" id="RHEA-COMP:10123"/>
        <dbReference type="Rhea" id="RHEA-COMP:13883"/>
        <dbReference type="ChEBI" id="CHEBI:15377"/>
        <dbReference type="ChEBI" id="CHEBI:15378"/>
        <dbReference type="ChEBI" id="CHEBI:59874"/>
        <dbReference type="ChEBI" id="CHEBI:78442"/>
        <dbReference type="ChEBI" id="CHEBI:138191"/>
        <dbReference type="EC" id="3.1.1.29"/>
    </reaction>
</comment>
<dbReference type="SUPFAM" id="SSF102462">
    <property type="entry name" value="Peptidyl-tRNA hydrolase II"/>
    <property type="match status" value="1"/>
</dbReference>
<keyword evidence="3 8" id="KW-0378">Hydrolase</keyword>
<organism evidence="8 10">
    <name type="scientific">Candidatus Iainarchaeum sp</name>
    <dbReference type="NCBI Taxonomy" id="3101447"/>
    <lineage>
        <taxon>Archaea</taxon>
        <taxon>Candidatus Iainarchaeota</taxon>
        <taxon>Candidatus Iainarchaeia</taxon>
        <taxon>Candidatus Iainarchaeales</taxon>
        <taxon>Candidatus Iainarchaeaceae</taxon>
        <taxon>Candidatus Iainarchaeum</taxon>
    </lineage>
</organism>
<evidence type="ECO:0000256" key="6">
    <source>
        <dbReference type="ARBA" id="ARBA00050038"/>
    </source>
</evidence>
<dbReference type="EC" id="3.1.1.29" evidence="2"/>
<dbReference type="PANTHER" id="PTHR12649">
    <property type="entry name" value="PEPTIDYL-TRNA HYDROLASE 2"/>
    <property type="match status" value="1"/>
</dbReference>